<dbReference type="Gene3D" id="1.20.1280.50">
    <property type="match status" value="1"/>
</dbReference>
<name>A0ABQ8UWI4_9AGAR</name>
<keyword evidence="2" id="KW-1185">Reference proteome</keyword>
<feature type="non-terminal residue" evidence="1">
    <location>
        <position position="118"/>
    </location>
</feature>
<protein>
    <recommendedName>
        <fullName evidence="3">F-box domain-containing protein</fullName>
    </recommendedName>
</protein>
<dbReference type="Proteomes" id="UP001150217">
    <property type="component" value="Unassembled WGS sequence"/>
</dbReference>
<feature type="non-terminal residue" evidence="1">
    <location>
        <position position="1"/>
    </location>
</feature>
<reference evidence="1" key="1">
    <citation type="submission" date="2022-08" db="EMBL/GenBank/DDBJ databases">
        <title>A Global Phylogenomic Analysis of the Shiitake Genus Lentinula.</title>
        <authorList>
            <consortium name="DOE Joint Genome Institute"/>
            <person name="Sierra-Patev S."/>
            <person name="Min B."/>
            <person name="Naranjo-Ortiz M."/>
            <person name="Looney B."/>
            <person name="Konkel Z."/>
            <person name="Slot J.C."/>
            <person name="Sakamoto Y."/>
            <person name="Steenwyk J.L."/>
            <person name="Rokas A."/>
            <person name="Carro J."/>
            <person name="Camarero S."/>
            <person name="Ferreira P."/>
            <person name="Molpeceres G."/>
            <person name="Ruiz-Duenas F.J."/>
            <person name="Serrano A."/>
            <person name="Henrissat B."/>
            <person name="Drula E."/>
            <person name="Hughes K.W."/>
            <person name="Mata J.L."/>
            <person name="Ishikawa N.K."/>
            <person name="Vargas-Isla R."/>
            <person name="Ushijima S."/>
            <person name="Smith C.A."/>
            <person name="Ahrendt S."/>
            <person name="Andreopoulos W."/>
            <person name="He G."/>
            <person name="Labutti K."/>
            <person name="Lipzen A."/>
            <person name="Ng V."/>
            <person name="Riley R."/>
            <person name="Sandor L."/>
            <person name="Barry K."/>
            <person name="Martinez A.T."/>
            <person name="Xiao Y."/>
            <person name="Gibbons J.G."/>
            <person name="Terashima K."/>
            <person name="Grigoriev I.V."/>
            <person name="Hibbett D.S."/>
        </authorList>
    </citation>
    <scope>NUCLEOTIDE SEQUENCE</scope>
    <source>
        <strain evidence="1">RHP3577 ss4</strain>
    </source>
</reference>
<evidence type="ECO:0008006" key="3">
    <source>
        <dbReference type="Google" id="ProtNLM"/>
    </source>
</evidence>
<gene>
    <name evidence="1" type="ORF">C8R41DRAFT_746516</name>
</gene>
<sequence>VDEHQMNLNKKANQIRGVVSPIRKLPHDILTEIFQYVCCGPEIGVNYLDGHENLPTLELSRMCFQWHDLVKSTPMLWTSFGSSVCKIANPDARPMFKLFLERSYPYPIDLKISDPSPD</sequence>
<accession>A0ABQ8UWI4</accession>
<proteinExistence type="predicted"/>
<evidence type="ECO:0000313" key="2">
    <source>
        <dbReference type="Proteomes" id="UP001150217"/>
    </source>
</evidence>
<organism evidence="1 2">
    <name type="scientific">Lentinula lateritia</name>
    <dbReference type="NCBI Taxonomy" id="40482"/>
    <lineage>
        <taxon>Eukaryota</taxon>
        <taxon>Fungi</taxon>
        <taxon>Dikarya</taxon>
        <taxon>Basidiomycota</taxon>
        <taxon>Agaricomycotina</taxon>
        <taxon>Agaricomycetes</taxon>
        <taxon>Agaricomycetidae</taxon>
        <taxon>Agaricales</taxon>
        <taxon>Marasmiineae</taxon>
        <taxon>Omphalotaceae</taxon>
        <taxon>Lentinula</taxon>
    </lineage>
</organism>
<evidence type="ECO:0000313" key="1">
    <source>
        <dbReference type="EMBL" id="KAJ4463936.1"/>
    </source>
</evidence>
<dbReference type="EMBL" id="JANVFT010000150">
    <property type="protein sequence ID" value="KAJ4463936.1"/>
    <property type="molecule type" value="Genomic_DNA"/>
</dbReference>
<comment type="caution">
    <text evidence="1">The sequence shown here is derived from an EMBL/GenBank/DDBJ whole genome shotgun (WGS) entry which is preliminary data.</text>
</comment>